<dbReference type="Pfam" id="PF04397">
    <property type="entry name" value="LytTR"/>
    <property type="match status" value="1"/>
</dbReference>
<name>A0A1C0YVN5_9BACL</name>
<keyword evidence="3" id="KW-1185">Reference proteome</keyword>
<dbReference type="PANTHER" id="PTHR37299:SF4">
    <property type="entry name" value="TRANSCRIPTIONAL REGULATOR"/>
    <property type="match status" value="1"/>
</dbReference>
<proteinExistence type="predicted"/>
<keyword evidence="2" id="KW-0808">Transferase</keyword>
<evidence type="ECO:0000313" key="2">
    <source>
        <dbReference type="EMBL" id="OCS91219.1"/>
    </source>
</evidence>
<evidence type="ECO:0000313" key="3">
    <source>
        <dbReference type="Proteomes" id="UP000093482"/>
    </source>
</evidence>
<protein>
    <submittedName>
        <fullName evidence="2">Histidine kinase</fullName>
    </submittedName>
</protein>
<sequence>MNTTAETVLKAEIEQYTQMLGDWMPKNATIVVAQDGQYIYCASNTMPIHLEVGALIHPNSIAARVLSTHKKTEALMDETIFGTPYYCLGYPICLNGRAAALMIVLDASFIPTTQKSLAFITGKHDDDWIPVPIETISHIESLQKHTWFYVAREAYKTNITLKELQTRLPHSFMRIHRSYIVNITFIQRIKRDFTSNLIIVLKNGLELPVSQSYVPNVRKVLEF</sequence>
<dbReference type="GO" id="GO:0000156">
    <property type="term" value="F:phosphorelay response regulator activity"/>
    <property type="evidence" value="ECO:0007669"/>
    <property type="project" value="InterPro"/>
</dbReference>
<accession>A0A1C0YVN5</accession>
<dbReference type="RefSeq" id="WP_066463531.1">
    <property type="nucleotide sequence ID" value="NZ_MATO01000030.1"/>
</dbReference>
<organism evidence="2 3">
    <name type="scientific">Caryophanon latum</name>
    <dbReference type="NCBI Taxonomy" id="33977"/>
    <lineage>
        <taxon>Bacteria</taxon>
        <taxon>Bacillati</taxon>
        <taxon>Bacillota</taxon>
        <taxon>Bacilli</taxon>
        <taxon>Bacillales</taxon>
        <taxon>Caryophanaceae</taxon>
        <taxon>Caryophanon</taxon>
    </lineage>
</organism>
<feature type="domain" description="HTH LytTR-type" evidence="1">
    <location>
        <begin position="120"/>
        <end position="223"/>
    </location>
</feature>
<dbReference type="AlphaFoldDB" id="A0A1C0YVN5"/>
<dbReference type="InterPro" id="IPR007492">
    <property type="entry name" value="LytTR_DNA-bd_dom"/>
</dbReference>
<dbReference type="OrthoDB" id="9802383at2"/>
<dbReference type="EMBL" id="MATO01000030">
    <property type="protein sequence ID" value="OCS91219.1"/>
    <property type="molecule type" value="Genomic_DNA"/>
</dbReference>
<dbReference type="GO" id="GO:0016301">
    <property type="term" value="F:kinase activity"/>
    <property type="evidence" value="ECO:0007669"/>
    <property type="project" value="UniProtKB-KW"/>
</dbReference>
<dbReference type="SMART" id="SM00850">
    <property type="entry name" value="LytTR"/>
    <property type="match status" value="1"/>
</dbReference>
<gene>
    <name evidence="2" type="ORF">A6K76_09425</name>
</gene>
<dbReference type="PROSITE" id="PS50930">
    <property type="entry name" value="HTH_LYTTR"/>
    <property type="match status" value="1"/>
</dbReference>
<dbReference type="Gene3D" id="2.20.25.10">
    <property type="match status" value="1"/>
</dbReference>
<reference evidence="2 3" key="1">
    <citation type="submission" date="2016-07" db="EMBL/GenBank/DDBJ databases">
        <title>Caryophanon latum genome sequencing.</title>
        <authorList>
            <person name="Verma A."/>
            <person name="Pal Y."/>
            <person name="Krishnamurthi S."/>
        </authorList>
    </citation>
    <scope>NUCLEOTIDE SEQUENCE [LARGE SCALE GENOMIC DNA]</scope>
    <source>
        <strain evidence="2 3">DSM 14151</strain>
    </source>
</reference>
<dbReference type="PANTHER" id="PTHR37299">
    <property type="entry name" value="TRANSCRIPTIONAL REGULATOR-RELATED"/>
    <property type="match status" value="1"/>
</dbReference>
<keyword evidence="2" id="KW-0418">Kinase</keyword>
<dbReference type="Proteomes" id="UP000093482">
    <property type="component" value="Unassembled WGS sequence"/>
</dbReference>
<evidence type="ECO:0000259" key="1">
    <source>
        <dbReference type="PROSITE" id="PS50930"/>
    </source>
</evidence>
<dbReference type="GO" id="GO:0003677">
    <property type="term" value="F:DNA binding"/>
    <property type="evidence" value="ECO:0007669"/>
    <property type="project" value="InterPro"/>
</dbReference>
<comment type="caution">
    <text evidence="2">The sequence shown here is derived from an EMBL/GenBank/DDBJ whole genome shotgun (WGS) entry which is preliminary data.</text>
</comment>
<dbReference type="InterPro" id="IPR046947">
    <property type="entry name" value="LytR-like"/>
</dbReference>
<dbReference type="Gene3D" id="2.40.50.40">
    <property type="match status" value="1"/>
</dbReference>